<name>A0AA39U9M2_9LECA</name>
<feature type="site" description="Interaction with histone H4 N-terminus" evidence="12">
    <location>
        <position position="177"/>
    </location>
</feature>
<evidence type="ECO:0000256" key="8">
    <source>
        <dbReference type="ARBA" id="ARBA00048017"/>
    </source>
</evidence>
<dbReference type="InterPro" id="IPR013523">
    <property type="entry name" value="Hist_AcTrfase_HAT1_C"/>
</dbReference>
<evidence type="ECO:0000256" key="9">
    <source>
        <dbReference type="PIRNR" id="PIRNR038084"/>
    </source>
</evidence>
<reference evidence="15" key="1">
    <citation type="submission" date="2023-03" db="EMBL/GenBank/DDBJ databases">
        <title>Complete genome of Cladonia borealis.</title>
        <authorList>
            <person name="Park H."/>
        </authorList>
    </citation>
    <scope>NUCLEOTIDE SEQUENCE</scope>
    <source>
        <strain evidence="15">ANT050790</strain>
    </source>
</reference>
<keyword evidence="5 9" id="KW-0808">Transferase</keyword>
<dbReference type="InterPro" id="IPR019467">
    <property type="entry name" value="Hat1_N"/>
</dbReference>
<keyword evidence="9" id="KW-0963">Cytoplasm</keyword>
<feature type="region of interest" description="Interaction with histone H4 N-terminus" evidence="11">
    <location>
        <begin position="44"/>
        <end position="46"/>
    </location>
</feature>
<dbReference type="GO" id="GO:0005634">
    <property type="term" value="C:nucleus"/>
    <property type="evidence" value="ECO:0007669"/>
    <property type="project" value="UniProtKB-SubCell"/>
</dbReference>
<dbReference type="GO" id="GO:0004402">
    <property type="term" value="F:histone acetyltransferase activity"/>
    <property type="evidence" value="ECO:0007669"/>
    <property type="project" value="UniProtKB-UniRule"/>
</dbReference>
<evidence type="ECO:0000259" key="14">
    <source>
        <dbReference type="Pfam" id="PF10394"/>
    </source>
</evidence>
<dbReference type="PANTHER" id="PTHR12046">
    <property type="entry name" value="HISTONE ACETYLTRANSFERASE TYPE B CATALYTIC SUBUNIT"/>
    <property type="match status" value="1"/>
</dbReference>
<evidence type="ECO:0000256" key="7">
    <source>
        <dbReference type="ARBA" id="ARBA00023315"/>
    </source>
</evidence>
<dbReference type="InterPro" id="IPR037113">
    <property type="entry name" value="Hat1_N_sf"/>
</dbReference>
<comment type="function">
    <text evidence="9">Catalytic component of the histone acetylase B (HAT-B) complex. Has intrinsic substrate specificity that modifies lysine in recognition sequence GXGKXG. Involved in DNA double-strand break repair.</text>
</comment>
<comment type="caution">
    <text evidence="15">The sequence shown here is derived from an EMBL/GenBank/DDBJ whole genome shotgun (WGS) entry which is preliminary data.</text>
</comment>
<organism evidence="15 16">
    <name type="scientific">Cladonia borealis</name>
    <dbReference type="NCBI Taxonomy" id="184061"/>
    <lineage>
        <taxon>Eukaryota</taxon>
        <taxon>Fungi</taxon>
        <taxon>Dikarya</taxon>
        <taxon>Ascomycota</taxon>
        <taxon>Pezizomycotina</taxon>
        <taxon>Lecanoromycetes</taxon>
        <taxon>OSLEUM clade</taxon>
        <taxon>Lecanoromycetidae</taxon>
        <taxon>Lecanorales</taxon>
        <taxon>Lecanorineae</taxon>
        <taxon>Cladoniaceae</taxon>
        <taxon>Cladonia</taxon>
    </lineage>
</organism>
<keyword evidence="6 9" id="KW-0539">Nucleus</keyword>
<dbReference type="InterPro" id="IPR017380">
    <property type="entry name" value="Hist_AcTrfase_B-typ_cat-su"/>
</dbReference>
<dbReference type="SUPFAM" id="SSF55729">
    <property type="entry name" value="Acyl-CoA N-acyltransferases (Nat)"/>
    <property type="match status" value="1"/>
</dbReference>
<dbReference type="Pfam" id="PF10394">
    <property type="entry name" value="Hat1_N"/>
    <property type="match status" value="1"/>
</dbReference>
<evidence type="ECO:0000256" key="3">
    <source>
        <dbReference type="ARBA" id="ARBA00013184"/>
    </source>
</evidence>
<comment type="similarity">
    <text evidence="2 9">Belongs to the HAT1 family.</text>
</comment>
<feature type="compositionally biased region" description="Basic and acidic residues" evidence="13">
    <location>
        <begin position="444"/>
        <end position="459"/>
    </location>
</feature>
<dbReference type="Gene3D" id="3.40.630.30">
    <property type="match status" value="1"/>
</dbReference>
<dbReference type="Gene3D" id="3.90.360.10">
    <property type="entry name" value="Histone acetyl transferase 1 (HAT1), N-terminal domain"/>
    <property type="match status" value="1"/>
</dbReference>
<dbReference type="AlphaFoldDB" id="A0AA39U9M2"/>
<dbReference type="GO" id="GO:0031509">
    <property type="term" value="P:subtelomeric heterochromatin formation"/>
    <property type="evidence" value="ECO:0007669"/>
    <property type="project" value="InterPro"/>
</dbReference>
<dbReference type="GO" id="GO:0005737">
    <property type="term" value="C:cytoplasm"/>
    <property type="evidence" value="ECO:0007669"/>
    <property type="project" value="UniProtKB-SubCell"/>
</dbReference>
<dbReference type="InterPro" id="IPR016181">
    <property type="entry name" value="Acyl_CoA_acyltransferase"/>
</dbReference>
<evidence type="ECO:0000256" key="11">
    <source>
        <dbReference type="PIRSR" id="PIRSR038084-2"/>
    </source>
</evidence>
<evidence type="ECO:0000256" key="6">
    <source>
        <dbReference type="ARBA" id="ARBA00023242"/>
    </source>
</evidence>
<comment type="subunit">
    <text evidence="9">Component of the HAT-B complex composed of at least HAT1 and HAT2. The HAT-B complex binds to histone H4 tail.</text>
</comment>
<feature type="binding site" evidence="11">
    <location>
        <begin position="252"/>
        <end position="254"/>
    </location>
    <ligand>
        <name>acetyl-CoA</name>
        <dbReference type="ChEBI" id="CHEBI:57288"/>
    </ligand>
</feature>
<keyword evidence="7 9" id="KW-0012">Acyltransferase</keyword>
<dbReference type="Gene3D" id="1.10.10.390">
    <property type="match status" value="1"/>
</dbReference>
<evidence type="ECO:0000256" key="10">
    <source>
        <dbReference type="PIRSR" id="PIRSR038084-1"/>
    </source>
</evidence>
<evidence type="ECO:0000256" key="2">
    <source>
        <dbReference type="ARBA" id="ARBA00010543"/>
    </source>
</evidence>
<feature type="domain" description="Histone acetyl transferase HAT1 N-terminal" evidence="14">
    <location>
        <begin position="7"/>
        <end position="165"/>
    </location>
</feature>
<comment type="catalytic activity">
    <reaction evidence="8 9">
        <text>L-lysyl-[protein] + acetyl-CoA = N(6)-acetyl-L-lysyl-[protein] + CoA + H(+)</text>
        <dbReference type="Rhea" id="RHEA:45948"/>
        <dbReference type="Rhea" id="RHEA-COMP:9752"/>
        <dbReference type="Rhea" id="RHEA-COMP:10731"/>
        <dbReference type="ChEBI" id="CHEBI:15378"/>
        <dbReference type="ChEBI" id="CHEBI:29969"/>
        <dbReference type="ChEBI" id="CHEBI:57287"/>
        <dbReference type="ChEBI" id="CHEBI:57288"/>
        <dbReference type="ChEBI" id="CHEBI:61930"/>
        <dbReference type="EC" id="2.3.1.48"/>
    </reaction>
</comment>
<feature type="compositionally biased region" description="Acidic residues" evidence="13">
    <location>
        <begin position="470"/>
        <end position="488"/>
    </location>
</feature>
<dbReference type="EC" id="2.3.1.48" evidence="3 9"/>
<evidence type="ECO:0000256" key="4">
    <source>
        <dbReference type="ARBA" id="ARBA00021268"/>
    </source>
</evidence>
<dbReference type="Proteomes" id="UP001166286">
    <property type="component" value="Unassembled WGS sequence"/>
</dbReference>
<dbReference type="GO" id="GO:0000781">
    <property type="term" value="C:chromosome, telomeric region"/>
    <property type="evidence" value="ECO:0007669"/>
    <property type="project" value="GOC"/>
</dbReference>
<keyword evidence="16" id="KW-1185">Reference proteome</keyword>
<dbReference type="GO" id="GO:0042393">
    <property type="term" value="F:histone binding"/>
    <property type="evidence" value="ECO:0007669"/>
    <property type="project" value="InterPro"/>
</dbReference>
<dbReference type="PIRSF" id="PIRSF038084">
    <property type="entry name" value="HAT-B_cat"/>
    <property type="match status" value="1"/>
</dbReference>
<feature type="compositionally biased region" description="Basic and acidic residues" evidence="13">
    <location>
        <begin position="489"/>
        <end position="501"/>
    </location>
</feature>
<feature type="region of interest" description="Interaction with histone H4 N-terminus" evidence="11">
    <location>
        <begin position="211"/>
        <end position="213"/>
    </location>
</feature>
<feature type="region of interest" description="Disordered" evidence="13">
    <location>
        <begin position="444"/>
        <end position="501"/>
    </location>
</feature>
<feature type="active site" description="Proton donor/acceptor" evidence="10">
    <location>
        <position position="287"/>
    </location>
</feature>
<proteinExistence type="inferred from homology"/>
<comment type="subcellular location">
    <subcellularLocation>
        <location evidence="9">Cytoplasm</location>
    </subcellularLocation>
    <subcellularLocation>
        <location evidence="1 9">Nucleus</location>
    </subcellularLocation>
</comment>
<evidence type="ECO:0000313" key="15">
    <source>
        <dbReference type="EMBL" id="KAK0511466.1"/>
    </source>
</evidence>
<evidence type="ECO:0000256" key="1">
    <source>
        <dbReference type="ARBA" id="ARBA00004123"/>
    </source>
</evidence>
<protein>
    <recommendedName>
        <fullName evidence="4 9">Histone acetyltransferase type B catalytic subunit</fullName>
        <ecNumber evidence="3 9">2.3.1.48</ecNumber>
    </recommendedName>
</protein>
<feature type="binding site" evidence="11">
    <location>
        <position position="290"/>
    </location>
    <ligand>
        <name>acetyl-CoA</name>
        <dbReference type="ChEBI" id="CHEBI:57288"/>
    </ligand>
</feature>
<evidence type="ECO:0000256" key="12">
    <source>
        <dbReference type="PIRSR" id="PIRSR038084-3"/>
    </source>
</evidence>
<dbReference type="Pfam" id="PF21184">
    <property type="entry name" value="HAT1_C_fung"/>
    <property type="match status" value="1"/>
</dbReference>
<evidence type="ECO:0000313" key="16">
    <source>
        <dbReference type="Proteomes" id="UP001166286"/>
    </source>
</evidence>
<gene>
    <name evidence="15" type="ORF">JMJ35_006039</name>
</gene>
<dbReference type="EMBL" id="JAFEKC020000013">
    <property type="protein sequence ID" value="KAK0511466.1"/>
    <property type="molecule type" value="Genomic_DNA"/>
</dbReference>
<evidence type="ECO:0000256" key="5">
    <source>
        <dbReference type="ARBA" id="ARBA00022679"/>
    </source>
</evidence>
<sequence length="501" mass="57777">MADQEDWSTDANEALEISIVQAGSGSPKTLSTFHPQFTYPIFGEEERIFGYQGLRVNLRFAAHDLRPNIEVLYDKRFKAVGDTKATNIEETLKEWMPEVSFEKVGAFNSHIQNDSSARHWKPPGELLESYTSKGRKFEIWSGELTDPAIRQIIERIQILISFFIEGGTPLQLDDLDWTLSRWRVYFIYEKLSDLSSPNASHYSIVGYSTSYRFVTYIPHQRLTPHLLHDFNLPPDKPIAPNSLPHRARISQFLILPSHHSHGHGTHLYNAMVQTFLADPTCVEITVEDPNEAFDDLRDYCDYPRLLANNSLSQISLTTSLPPHLTQKRPGIRVPTSKLLPLPLLEHIRKKNKIAPRQFARLVEMHLLSLISPHARQAGTARLTQRARASDPDDRMWYYWRLLVKQRIYKKNRDVLMQLERGERVDKVEEAVGEQAGDYERLLRNMEKEGGVGGNGERRRERGKRKNVVLLDDDDEEDEDEDEDEEVDGGVERATKRVRLDE</sequence>
<accession>A0AA39U9M2</accession>
<evidence type="ECO:0000256" key="13">
    <source>
        <dbReference type="SAM" id="MobiDB-lite"/>
    </source>
</evidence>